<dbReference type="PROSITE" id="PS50011">
    <property type="entry name" value="PROTEIN_KINASE_DOM"/>
    <property type="match status" value="1"/>
</dbReference>
<dbReference type="PANTHER" id="PTHR48011">
    <property type="entry name" value="CCR4-NOT TRANSCRIPTIONAL COMPLEX SUBUNIT CAF120-RELATED"/>
    <property type="match status" value="1"/>
</dbReference>
<protein>
    <recommendedName>
        <fullName evidence="2">Protein kinase domain-containing protein</fullName>
    </recommendedName>
</protein>
<name>A0AAP0N7T6_LIQFO</name>
<comment type="caution">
    <text evidence="3">The sequence shown here is derived from an EMBL/GenBank/DDBJ whole genome shotgun (WGS) entry which is preliminary data.</text>
</comment>
<sequence length="262" mass="28387">MEYAPGGTLIDAIRERGGGCLEEATIRSYARDMLHGLRGSNVLITNDGVKIADLGCAKRVDEVSAVNSTLTGPIAGTPLFMAPEVARGEQQGFPADVWALGCTVIEMATGRAPWADVSDPVSALYRIGFSGDVPEIPESLSKQAKDFLGKCLKRDPGERWSASELVKHAFLEEPNFTSKEIYGSNSDTPTCVLDQGFWDSNGGMGNNPEFDPLEFFLGFSKGKNPAVEWRCFDGSSDGTQLGMGRELGHGEKQWHQRRQPGI</sequence>
<feature type="domain" description="Protein kinase" evidence="2">
    <location>
        <begin position="1"/>
        <end position="171"/>
    </location>
</feature>
<dbReference type="Proteomes" id="UP001415857">
    <property type="component" value="Unassembled WGS sequence"/>
</dbReference>
<dbReference type="InterPro" id="IPR000719">
    <property type="entry name" value="Prot_kinase_dom"/>
</dbReference>
<dbReference type="SUPFAM" id="SSF56112">
    <property type="entry name" value="Protein kinase-like (PK-like)"/>
    <property type="match status" value="1"/>
</dbReference>
<proteinExistence type="predicted"/>
<dbReference type="EMBL" id="JBBPBK010000016">
    <property type="protein sequence ID" value="KAK9267232.1"/>
    <property type="molecule type" value="Genomic_DNA"/>
</dbReference>
<feature type="region of interest" description="Disordered" evidence="1">
    <location>
        <begin position="240"/>
        <end position="262"/>
    </location>
</feature>
<dbReference type="InterPro" id="IPR052751">
    <property type="entry name" value="Plant_MAPKKK"/>
</dbReference>
<dbReference type="Pfam" id="PF00069">
    <property type="entry name" value="Pkinase"/>
    <property type="match status" value="1"/>
</dbReference>
<dbReference type="Gene3D" id="1.10.510.10">
    <property type="entry name" value="Transferase(Phosphotransferase) domain 1"/>
    <property type="match status" value="1"/>
</dbReference>
<dbReference type="GO" id="GO:0004672">
    <property type="term" value="F:protein kinase activity"/>
    <property type="evidence" value="ECO:0007669"/>
    <property type="project" value="InterPro"/>
</dbReference>
<gene>
    <name evidence="3" type="ORF">L1049_009654</name>
</gene>
<dbReference type="PANTHER" id="PTHR48011:SF6">
    <property type="entry name" value="PROTEIN KINASE DOMAIN-CONTAINING PROTEIN"/>
    <property type="match status" value="1"/>
</dbReference>
<organism evidence="3 4">
    <name type="scientific">Liquidambar formosana</name>
    <name type="common">Formosan gum</name>
    <dbReference type="NCBI Taxonomy" id="63359"/>
    <lineage>
        <taxon>Eukaryota</taxon>
        <taxon>Viridiplantae</taxon>
        <taxon>Streptophyta</taxon>
        <taxon>Embryophyta</taxon>
        <taxon>Tracheophyta</taxon>
        <taxon>Spermatophyta</taxon>
        <taxon>Magnoliopsida</taxon>
        <taxon>eudicotyledons</taxon>
        <taxon>Gunneridae</taxon>
        <taxon>Pentapetalae</taxon>
        <taxon>Saxifragales</taxon>
        <taxon>Altingiaceae</taxon>
        <taxon>Liquidambar</taxon>
    </lineage>
</organism>
<evidence type="ECO:0000256" key="1">
    <source>
        <dbReference type="SAM" id="MobiDB-lite"/>
    </source>
</evidence>
<accession>A0AAP0N7T6</accession>
<dbReference type="GO" id="GO:0007165">
    <property type="term" value="P:signal transduction"/>
    <property type="evidence" value="ECO:0007669"/>
    <property type="project" value="TreeGrafter"/>
</dbReference>
<dbReference type="GO" id="GO:0005524">
    <property type="term" value="F:ATP binding"/>
    <property type="evidence" value="ECO:0007669"/>
    <property type="project" value="InterPro"/>
</dbReference>
<evidence type="ECO:0000313" key="4">
    <source>
        <dbReference type="Proteomes" id="UP001415857"/>
    </source>
</evidence>
<dbReference type="InterPro" id="IPR011009">
    <property type="entry name" value="Kinase-like_dom_sf"/>
</dbReference>
<dbReference type="AlphaFoldDB" id="A0AAP0N7T6"/>
<evidence type="ECO:0000313" key="3">
    <source>
        <dbReference type="EMBL" id="KAK9267232.1"/>
    </source>
</evidence>
<reference evidence="3 4" key="1">
    <citation type="journal article" date="2024" name="Plant J.">
        <title>Genome sequences and population genomics reveal climatic adaptation and genomic divergence between two closely related sweetgum species.</title>
        <authorList>
            <person name="Xu W.Q."/>
            <person name="Ren C.Q."/>
            <person name="Zhang X.Y."/>
            <person name="Comes H.P."/>
            <person name="Liu X.H."/>
            <person name="Li Y.G."/>
            <person name="Kettle C.J."/>
            <person name="Jalonen R."/>
            <person name="Gaisberger H."/>
            <person name="Ma Y.Z."/>
            <person name="Qiu Y.X."/>
        </authorList>
    </citation>
    <scope>NUCLEOTIDE SEQUENCE [LARGE SCALE GENOMIC DNA]</scope>
    <source>
        <strain evidence="3">Hangzhou</strain>
    </source>
</reference>
<evidence type="ECO:0000259" key="2">
    <source>
        <dbReference type="PROSITE" id="PS50011"/>
    </source>
</evidence>
<dbReference type="SMART" id="SM00220">
    <property type="entry name" value="S_TKc"/>
    <property type="match status" value="1"/>
</dbReference>
<keyword evidence="4" id="KW-1185">Reference proteome</keyword>